<dbReference type="Proteomes" id="UP000830375">
    <property type="component" value="Unassembled WGS sequence"/>
</dbReference>
<evidence type="ECO:0000313" key="10">
    <source>
        <dbReference type="Proteomes" id="UP000830375"/>
    </source>
</evidence>
<keyword evidence="7" id="KW-0175">Coiled coil</keyword>
<dbReference type="InterPro" id="IPR027417">
    <property type="entry name" value="P-loop_NTPase"/>
</dbReference>
<dbReference type="Gene3D" id="1.20.1000.10">
    <property type="entry name" value="Guanylate-binding protein, C-terminal domain"/>
    <property type="match status" value="3"/>
</dbReference>
<dbReference type="SUPFAM" id="SSF48340">
    <property type="entry name" value="Interferon-induced guanylate-binding protein 1 (GBP1), C-terminal domain"/>
    <property type="match status" value="2"/>
</dbReference>
<keyword evidence="2" id="KW-0547">Nucleotide-binding</keyword>
<keyword evidence="3" id="KW-0378">Hydrolase</keyword>
<evidence type="ECO:0000256" key="5">
    <source>
        <dbReference type="ARBA" id="ARBA00023134"/>
    </source>
</evidence>
<accession>A0ABQ8MY96</accession>
<dbReference type="Pfam" id="PF02263">
    <property type="entry name" value="GBP"/>
    <property type="match status" value="2"/>
</dbReference>
<feature type="coiled-coil region" evidence="7">
    <location>
        <begin position="485"/>
        <end position="585"/>
    </location>
</feature>
<dbReference type="Pfam" id="PF02841">
    <property type="entry name" value="GBP_C"/>
    <property type="match status" value="2"/>
</dbReference>
<dbReference type="PANTHER" id="PTHR10751">
    <property type="entry name" value="GUANYLATE BINDING PROTEIN"/>
    <property type="match status" value="1"/>
</dbReference>
<dbReference type="InterPro" id="IPR037684">
    <property type="entry name" value="GBP_C"/>
</dbReference>
<comment type="similarity">
    <text evidence="6">Belongs to the TRAFAC class dynamin-like GTPase superfamily. GB1/RHD3 GTPase family.</text>
</comment>
<keyword evidence="4" id="KW-0391">Immunity</keyword>
<feature type="coiled-coil region" evidence="7">
    <location>
        <begin position="1048"/>
        <end position="1141"/>
    </location>
</feature>
<sequence>MPSPVCLVENVNGSLNVNKDALEFLSGINEPVVVVSVVGLYRTGKSYLMNRLAGQQTGFALGNTIESKTKGIWMWCVPHPNKDGHTLVLLDTEGLGDVDKGDSKNDSWIFCLAVLLSSTLVYNSRGTIDNNALENLHYVTELSEQIKIRSPLSAPKGAAEEVEDCQFVRFFPSFIWVVRDFTLKLVTDGKKVTEDEYLEFALDLKKGVNKKISDYNLPRQCIRNYFPSRNCFVFPSPASSENMIHLENLKEHELVPDFLEVTGRFCDHIFHKSSVKTLKGGHSVTGKLLGHLVQIYVDTISSGEVPCLDNAVATLAFLENEAAVQKALKVYQSGTEEVKNKFPVSVIDITSEHQKFSNLAISEFMKHSFKDEKGEYLIKLMEAVGKCYVDLLQENEMASERKCRDLLKDLFSDMKKRLQDGEYSQSGGYEVYCRDRDAIVEQYRREPNKGVSAEAMLNEFLKDQGPEAKSILYIDTKLTENDKKIQEEKEKTALLEQRCKEEEEKRIERELMLQEERKQHADRMQQMQEKFKSEMEQQQQEMDRALESKMMELGGLLNKGFKEKANLLEEEINNLKREKEEKGSGGLKDLMMVLLSNMEKLLPLILDKQEELERASMSNARLMPSPICLVENVNGSLSIRKDAIEFLSRINEPVVVVSVVGLYRTGKSYLMNRLAGQQSGFALGNTIESKTKGIWMWCVPHPYKEGHTLVLLDTEGLGDVDKGDSKNDSWIFCLAVLLSSTLVYNSRGTIDNNAVENLHYVAELADNIKIRSTETADEEEDENSKFVQFFPSFIWVVRDFTLELEIDGKKKINNYNLPRQCIRNYFPSRNCFVFPSPASPENMKRLESLQERDLVPDFLEVTSRFCNHIFYNSVVKTVKGGHRVTGKLLGHLAEIYVDTISSGKVPCLDNAVIALAKLENQTAVQEALKVYQSGMEKVKSKFPVGVDDISSEHQRFSSLATSQFMKRSFKDEKGEYVKKLSEDIDMYYVGLLQENEMASDRKCKDLLKNLYSDMNKQLQEGKYSQCGGYELYCKDRDAIVEQYRREPNKEEKERRGLLEQKCKEEEEKRIESERMLQAEKERQEDRIRQMEEKFNQELEQQKQEMDRAIASKVKEQEEMLKKGFSEKAELLNEEITNLKKEKENSGGFMKEYVMPLLGAVTEMLPAVLNYRVLMKGLKKV</sequence>
<dbReference type="InterPro" id="IPR015894">
    <property type="entry name" value="Guanylate-bd_N"/>
</dbReference>
<gene>
    <name evidence="9" type="ORF">H4Q32_004382</name>
</gene>
<evidence type="ECO:0000256" key="7">
    <source>
        <dbReference type="SAM" id="Coils"/>
    </source>
</evidence>
<reference evidence="9 10" key="1">
    <citation type="submission" date="2022-01" db="EMBL/GenBank/DDBJ databases">
        <title>A high-quality chromosome-level genome assembly of rohu carp, Labeo rohita.</title>
        <authorList>
            <person name="Arick M.A. II"/>
            <person name="Hsu C.-Y."/>
            <person name="Magbanua Z."/>
            <person name="Pechanova O."/>
            <person name="Grover C."/>
            <person name="Miller E."/>
            <person name="Thrash A."/>
            <person name="Ezzel L."/>
            <person name="Alam S."/>
            <person name="Benzie J."/>
            <person name="Hamilton M."/>
            <person name="Karsi A."/>
            <person name="Lawrence M.L."/>
            <person name="Peterson D.G."/>
        </authorList>
    </citation>
    <scope>NUCLEOTIDE SEQUENCE [LARGE SCALE GENOMIC DNA]</scope>
    <source>
        <strain evidence="10">BAU-BD-2019</strain>
        <tissue evidence="9">Blood</tissue>
    </source>
</reference>
<keyword evidence="10" id="KW-1185">Reference proteome</keyword>
<evidence type="ECO:0000256" key="3">
    <source>
        <dbReference type="ARBA" id="ARBA00022801"/>
    </source>
</evidence>
<dbReference type="InterPro" id="IPR003191">
    <property type="entry name" value="Guanylate-bd/ATL_C"/>
</dbReference>
<evidence type="ECO:0000313" key="9">
    <source>
        <dbReference type="EMBL" id="KAI2667802.1"/>
    </source>
</evidence>
<feature type="domain" description="GB1/RHD3-type G" evidence="8">
    <location>
        <begin position="651"/>
        <end position="874"/>
    </location>
</feature>
<dbReference type="InterPro" id="IPR030386">
    <property type="entry name" value="G_GB1_RHD3_dom"/>
</dbReference>
<protein>
    <submittedName>
        <fullName evidence="9">Guanylate-binding protein 1</fullName>
    </submittedName>
</protein>
<evidence type="ECO:0000256" key="2">
    <source>
        <dbReference type="ARBA" id="ARBA00022741"/>
    </source>
</evidence>
<dbReference type="InterPro" id="IPR036543">
    <property type="entry name" value="Guanylate-bd_C_sf"/>
</dbReference>
<comment type="caution">
    <text evidence="9">The sequence shown here is derived from an EMBL/GenBank/DDBJ whole genome shotgun (WGS) entry which is preliminary data.</text>
</comment>
<name>A0ABQ8MY96_LABRO</name>
<dbReference type="SUPFAM" id="SSF52540">
    <property type="entry name" value="P-loop containing nucleoside triphosphate hydrolases"/>
    <property type="match status" value="2"/>
</dbReference>
<evidence type="ECO:0000256" key="6">
    <source>
        <dbReference type="PROSITE-ProRule" id="PRU01052"/>
    </source>
</evidence>
<evidence type="ECO:0000259" key="8">
    <source>
        <dbReference type="PROSITE" id="PS51715"/>
    </source>
</evidence>
<evidence type="ECO:0000256" key="1">
    <source>
        <dbReference type="ARBA" id="ARBA00022588"/>
    </source>
</evidence>
<proteinExistence type="inferred from homology"/>
<dbReference type="PROSITE" id="PS51715">
    <property type="entry name" value="G_GB1_RHD3"/>
    <property type="match status" value="2"/>
</dbReference>
<dbReference type="CDD" id="cd01851">
    <property type="entry name" value="GBP"/>
    <property type="match status" value="2"/>
</dbReference>
<dbReference type="Gene3D" id="3.40.50.300">
    <property type="entry name" value="P-loop containing nucleotide triphosphate hydrolases"/>
    <property type="match status" value="2"/>
</dbReference>
<evidence type="ECO:0000256" key="4">
    <source>
        <dbReference type="ARBA" id="ARBA00022859"/>
    </source>
</evidence>
<keyword evidence="1" id="KW-0399">Innate immunity</keyword>
<keyword evidence="5" id="KW-0342">GTP-binding</keyword>
<organism evidence="9 10">
    <name type="scientific">Labeo rohita</name>
    <name type="common">Indian major carp</name>
    <name type="synonym">Cyprinus rohita</name>
    <dbReference type="NCBI Taxonomy" id="84645"/>
    <lineage>
        <taxon>Eukaryota</taxon>
        <taxon>Metazoa</taxon>
        <taxon>Chordata</taxon>
        <taxon>Craniata</taxon>
        <taxon>Vertebrata</taxon>
        <taxon>Euteleostomi</taxon>
        <taxon>Actinopterygii</taxon>
        <taxon>Neopterygii</taxon>
        <taxon>Teleostei</taxon>
        <taxon>Ostariophysi</taxon>
        <taxon>Cypriniformes</taxon>
        <taxon>Cyprinidae</taxon>
        <taxon>Labeoninae</taxon>
        <taxon>Labeonini</taxon>
        <taxon>Labeo</taxon>
    </lineage>
</organism>
<feature type="domain" description="GB1/RHD3-type G" evidence="8">
    <location>
        <begin position="29"/>
        <end position="274"/>
    </location>
</feature>
<dbReference type="EMBL" id="JACTAM010000002">
    <property type="protein sequence ID" value="KAI2667802.1"/>
    <property type="molecule type" value="Genomic_DNA"/>
</dbReference>
<dbReference type="CDD" id="cd16269">
    <property type="entry name" value="GBP_C"/>
    <property type="match status" value="2"/>
</dbReference>